<organism evidence="2 3">
    <name type="scientific">Parasulfitobacter algicola</name>
    <dbReference type="NCBI Taxonomy" id="2614809"/>
    <lineage>
        <taxon>Bacteria</taxon>
        <taxon>Pseudomonadati</taxon>
        <taxon>Pseudomonadota</taxon>
        <taxon>Alphaproteobacteria</taxon>
        <taxon>Rhodobacterales</taxon>
        <taxon>Roseobacteraceae</taxon>
        <taxon>Parasulfitobacter</taxon>
    </lineage>
</organism>
<dbReference type="InterPro" id="IPR038696">
    <property type="entry name" value="IalB_sf"/>
</dbReference>
<dbReference type="Gene3D" id="2.60.40.1880">
    <property type="entry name" value="Invasion associated locus B (IalB) protein"/>
    <property type="match status" value="1"/>
</dbReference>
<dbReference type="EMBL" id="JABUFE010000006">
    <property type="protein sequence ID" value="NSX55352.1"/>
    <property type="molecule type" value="Genomic_DNA"/>
</dbReference>
<evidence type="ECO:0000256" key="1">
    <source>
        <dbReference type="SAM" id="SignalP"/>
    </source>
</evidence>
<sequence length="217" mass="23858">MSDILKTFCAVTLVGLAAPVFAQDTTNEAEPPAQEEAAPTEAPQLEMGEDVTNEIRPGQRFIREEFSDWKIRCTRLPDGRDGCEMHQLLMDSEDNPVAELNILPLAEDQRPARAAVNFLAPLDTLLTEQVTLTIDSGTARRYPFRQCAEIGCLAQFGVDENYVNNFKRGGQARIRIVPALAPDQNVVLTVSLNGFTAAFDALDQANEEDPQPATIPE</sequence>
<feature type="chain" id="PRO_5046718448" evidence="1">
    <location>
        <begin position="23"/>
        <end position="217"/>
    </location>
</feature>
<dbReference type="RefSeq" id="WP_174138306.1">
    <property type="nucleotide sequence ID" value="NZ_JABUFE010000006.1"/>
</dbReference>
<evidence type="ECO:0000313" key="2">
    <source>
        <dbReference type="EMBL" id="NSX55352.1"/>
    </source>
</evidence>
<evidence type="ECO:0000313" key="3">
    <source>
        <dbReference type="Proteomes" id="UP000777935"/>
    </source>
</evidence>
<keyword evidence="3" id="KW-1185">Reference proteome</keyword>
<protein>
    <submittedName>
        <fullName evidence="2">Invasion associated locus B family protein</fullName>
    </submittedName>
</protein>
<dbReference type="Pfam" id="PF06776">
    <property type="entry name" value="IalB"/>
    <property type="match status" value="1"/>
</dbReference>
<dbReference type="Proteomes" id="UP000777935">
    <property type="component" value="Unassembled WGS sequence"/>
</dbReference>
<keyword evidence="1" id="KW-0732">Signal</keyword>
<feature type="signal peptide" evidence="1">
    <location>
        <begin position="1"/>
        <end position="22"/>
    </location>
</feature>
<reference evidence="2 3" key="1">
    <citation type="submission" date="2020-06" db="EMBL/GenBank/DDBJ databases">
        <title>Sulfitobacter algicola sp. nov., isolated from green algae.</title>
        <authorList>
            <person name="Wang C."/>
        </authorList>
    </citation>
    <scope>NUCLEOTIDE SEQUENCE [LARGE SCALE GENOMIC DNA]</scope>
    <source>
        <strain evidence="2 3">1151</strain>
    </source>
</reference>
<gene>
    <name evidence="2" type="ORF">HRQ87_11115</name>
</gene>
<comment type="caution">
    <text evidence="2">The sequence shown here is derived from an EMBL/GenBank/DDBJ whole genome shotgun (WGS) entry which is preliminary data.</text>
</comment>
<dbReference type="InterPro" id="IPR010642">
    <property type="entry name" value="Invasion_prot_B"/>
</dbReference>
<proteinExistence type="predicted"/>
<accession>A0ABX2IR48</accession>
<name>A0ABX2IR48_9RHOB</name>